<dbReference type="AlphaFoldDB" id="A0AAD8MJ49"/>
<dbReference type="PANTHER" id="PTHR33925">
    <property type="entry name" value="PLASTID DIVISION PROTEIN CDP1, CHLOROPLASTIC-RELATED"/>
    <property type="match status" value="1"/>
</dbReference>
<protein>
    <recommendedName>
        <fullName evidence="2">Plastid division protein CDP1-like IMS domain-containing protein</fullName>
    </recommendedName>
</protein>
<reference evidence="3" key="2">
    <citation type="submission" date="2023-05" db="EMBL/GenBank/DDBJ databases">
        <authorList>
            <person name="Schelkunov M.I."/>
        </authorList>
    </citation>
    <scope>NUCLEOTIDE SEQUENCE</scope>
    <source>
        <strain evidence="3">Hsosn_3</strain>
        <tissue evidence="3">Leaf</tissue>
    </source>
</reference>
<dbReference type="GO" id="GO:0010020">
    <property type="term" value="P:chloroplast fission"/>
    <property type="evidence" value="ECO:0007669"/>
    <property type="project" value="TreeGrafter"/>
</dbReference>
<comment type="caution">
    <text evidence="3">The sequence shown here is derived from an EMBL/GenBank/DDBJ whole genome shotgun (WGS) entry which is preliminary data.</text>
</comment>
<dbReference type="PANTHER" id="PTHR33925:SF2">
    <property type="entry name" value="PLASTID DIVISION PROTEIN CDP1, CHLOROPLASTIC"/>
    <property type="match status" value="1"/>
</dbReference>
<sequence>MRKEKKIPLWLRSNVVDPALMDANSNNEQFMELQGLHNSQLQLTAELSDKLEKTEVLTCTIFHFLLFFFPENDHIIAFFLHETELALVDLEERHRQANATIKEKEDLISNLIKSEEMLTQALTKTEEHFGVLVTWTDFNRFLVNVQLGSSRFTSGWALKNPKMDSVVSTTDSSLHQKRGLAFLKENSIIRKLAQILPSQKVQLRSSSEAGALKTSLLDNMNSLKAVVYQRLMHMEEAETLVKQWQTIKAEALGPNHQVNNLFELLDEAMLVQ</sequence>
<evidence type="ECO:0000259" key="2">
    <source>
        <dbReference type="Pfam" id="PF13355"/>
    </source>
</evidence>
<dbReference type="Pfam" id="PF13355">
    <property type="entry name" value="ARC6-like_IMS"/>
    <property type="match status" value="1"/>
</dbReference>
<dbReference type="EMBL" id="JAUIZM010000007">
    <property type="protein sequence ID" value="KAK1373953.1"/>
    <property type="molecule type" value="Genomic_DNA"/>
</dbReference>
<feature type="domain" description="Plastid division protein CDP1-like IMS" evidence="2">
    <location>
        <begin position="237"/>
        <end position="272"/>
    </location>
</feature>
<evidence type="ECO:0000313" key="3">
    <source>
        <dbReference type="EMBL" id="KAK1373953.1"/>
    </source>
</evidence>
<evidence type="ECO:0000313" key="4">
    <source>
        <dbReference type="Proteomes" id="UP001237642"/>
    </source>
</evidence>
<reference evidence="3" key="1">
    <citation type="submission" date="2023-02" db="EMBL/GenBank/DDBJ databases">
        <title>Genome of toxic invasive species Heracleum sosnowskyi carries increased number of genes despite the absence of recent whole-genome duplications.</title>
        <authorList>
            <person name="Schelkunov M."/>
            <person name="Shtratnikova V."/>
            <person name="Makarenko M."/>
            <person name="Klepikova A."/>
            <person name="Omelchenko D."/>
            <person name="Novikova G."/>
            <person name="Obukhova E."/>
            <person name="Bogdanov V."/>
            <person name="Penin A."/>
            <person name="Logacheva M."/>
        </authorList>
    </citation>
    <scope>NUCLEOTIDE SEQUENCE</scope>
    <source>
        <strain evidence="3">Hsosn_3</strain>
        <tissue evidence="3">Leaf</tissue>
    </source>
</reference>
<dbReference type="InterPro" id="IPR044685">
    <property type="entry name" value="CPD1-like"/>
</dbReference>
<feature type="coiled-coil region" evidence="1">
    <location>
        <begin position="80"/>
        <end position="107"/>
    </location>
</feature>
<proteinExistence type="predicted"/>
<keyword evidence="1" id="KW-0175">Coiled coil</keyword>
<dbReference type="GO" id="GO:0009706">
    <property type="term" value="C:chloroplast inner membrane"/>
    <property type="evidence" value="ECO:0007669"/>
    <property type="project" value="TreeGrafter"/>
</dbReference>
<evidence type="ECO:0000256" key="1">
    <source>
        <dbReference type="SAM" id="Coils"/>
    </source>
</evidence>
<organism evidence="3 4">
    <name type="scientific">Heracleum sosnowskyi</name>
    <dbReference type="NCBI Taxonomy" id="360622"/>
    <lineage>
        <taxon>Eukaryota</taxon>
        <taxon>Viridiplantae</taxon>
        <taxon>Streptophyta</taxon>
        <taxon>Embryophyta</taxon>
        <taxon>Tracheophyta</taxon>
        <taxon>Spermatophyta</taxon>
        <taxon>Magnoliopsida</taxon>
        <taxon>eudicotyledons</taxon>
        <taxon>Gunneridae</taxon>
        <taxon>Pentapetalae</taxon>
        <taxon>asterids</taxon>
        <taxon>campanulids</taxon>
        <taxon>Apiales</taxon>
        <taxon>Apiaceae</taxon>
        <taxon>Apioideae</taxon>
        <taxon>apioid superclade</taxon>
        <taxon>Tordylieae</taxon>
        <taxon>Tordyliinae</taxon>
        <taxon>Heracleum</taxon>
    </lineage>
</organism>
<dbReference type="Proteomes" id="UP001237642">
    <property type="component" value="Unassembled WGS sequence"/>
</dbReference>
<keyword evidence="4" id="KW-1185">Reference proteome</keyword>
<gene>
    <name evidence="3" type="ORF">POM88_030146</name>
</gene>
<dbReference type="InterPro" id="IPR025344">
    <property type="entry name" value="CDP1-like_IMS"/>
</dbReference>
<accession>A0AAD8MJ49</accession>
<name>A0AAD8MJ49_9APIA</name>